<dbReference type="RefSeq" id="XP_067171063.1">
    <property type="nucleotide sequence ID" value="XM_067314962.1"/>
</dbReference>
<dbReference type="PANTHER" id="PTHR13102:SF0">
    <property type="entry name" value="NUCLEOLAR PROTEIN 9"/>
    <property type="match status" value="1"/>
</dbReference>
<feature type="region of interest" description="Disordered" evidence="1">
    <location>
        <begin position="129"/>
        <end position="149"/>
    </location>
</feature>
<evidence type="ECO:0000313" key="2">
    <source>
        <dbReference type="Proteomes" id="UP001652627"/>
    </source>
</evidence>
<dbReference type="PANTHER" id="PTHR13102">
    <property type="entry name" value="NUCLEOLAR PROTEIN 9"/>
    <property type="match status" value="1"/>
</dbReference>
<sequence length="242" mass="24693">MGVRRRGGRGFSAPTPGPVPGAEAEPAPVLDPATAAYFRRALETLQEGLSPEELELFGANVLAEAAGTAPAAARDPTASQLLRLLLPGAGAEVLSRVLSALTPGGLAGAAGHPLGSRVLEAALAGASAALARPPEPSEEPPGQLTPPGGQLEAAVGQLEAAVGQLAAAVGRDLVAFARHPAGSFVVRALLRVLAGDSGAGHEDQPMKMMVKRMRRLVNTDGGHQVTEATHEDVGQWIMRECL</sequence>
<name>A0ABM4G1H8_9AVES</name>
<gene>
    <name evidence="3" type="primary">NOP9</name>
</gene>
<dbReference type="InterPro" id="IPR040000">
    <property type="entry name" value="NOP9"/>
</dbReference>
<keyword evidence="2" id="KW-1185">Reference proteome</keyword>
<reference evidence="3" key="1">
    <citation type="submission" date="2025-08" db="UniProtKB">
        <authorList>
            <consortium name="RefSeq"/>
        </authorList>
    </citation>
    <scope>IDENTIFICATION</scope>
    <source>
        <tissue evidence="3">Blood</tissue>
    </source>
</reference>
<accession>A0ABM4G1H8</accession>
<dbReference type="SUPFAM" id="SSF48371">
    <property type="entry name" value="ARM repeat"/>
    <property type="match status" value="1"/>
</dbReference>
<evidence type="ECO:0000256" key="1">
    <source>
        <dbReference type="SAM" id="MobiDB-lite"/>
    </source>
</evidence>
<dbReference type="Proteomes" id="UP001652627">
    <property type="component" value="Chromosome 39"/>
</dbReference>
<protein>
    <submittedName>
        <fullName evidence="3">Nucleolar protein 9</fullName>
    </submittedName>
</protein>
<evidence type="ECO:0000313" key="3">
    <source>
        <dbReference type="RefSeq" id="XP_067171063.1"/>
    </source>
</evidence>
<dbReference type="GeneID" id="136995164"/>
<organism evidence="2 3">
    <name type="scientific">Apteryx mantelli</name>
    <name type="common">North Island brown kiwi</name>
    <dbReference type="NCBI Taxonomy" id="2696672"/>
    <lineage>
        <taxon>Eukaryota</taxon>
        <taxon>Metazoa</taxon>
        <taxon>Chordata</taxon>
        <taxon>Craniata</taxon>
        <taxon>Vertebrata</taxon>
        <taxon>Euteleostomi</taxon>
        <taxon>Archelosauria</taxon>
        <taxon>Archosauria</taxon>
        <taxon>Dinosauria</taxon>
        <taxon>Saurischia</taxon>
        <taxon>Theropoda</taxon>
        <taxon>Coelurosauria</taxon>
        <taxon>Aves</taxon>
        <taxon>Palaeognathae</taxon>
        <taxon>Apterygiformes</taxon>
        <taxon>Apterygidae</taxon>
        <taxon>Apteryx</taxon>
    </lineage>
</organism>
<proteinExistence type="predicted"/>
<feature type="compositionally biased region" description="Low complexity" evidence="1">
    <location>
        <begin position="140"/>
        <end position="149"/>
    </location>
</feature>
<dbReference type="InterPro" id="IPR016024">
    <property type="entry name" value="ARM-type_fold"/>
</dbReference>
<feature type="region of interest" description="Disordered" evidence="1">
    <location>
        <begin position="1"/>
        <end position="28"/>
    </location>
</feature>